<comment type="subcellular location">
    <subcellularLocation>
        <location evidence="1">Cell envelope</location>
    </subcellularLocation>
</comment>
<dbReference type="PANTHER" id="PTHR43649:SF31">
    <property type="entry name" value="SN-GLYCEROL-3-PHOSPHATE-BINDING PERIPLASMIC PROTEIN UGPB"/>
    <property type="match status" value="1"/>
</dbReference>
<evidence type="ECO:0000256" key="1">
    <source>
        <dbReference type="ARBA" id="ARBA00004196"/>
    </source>
</evidence>
<evidence type="ECO:0000256" key="2">
    <source>
        <dbReference type="ARBA" id="ARBA00008520"/>
    </source>
</evidence>
<accession>A0A6I2GKF5</accession>
<organism evidence="6 7">
    <name type="scientific">Fundicoccus ignavus</name>
    <dbReference type="NCBI Taxonomy" id="2664442"/>
    <lineage>
        <taxon>Bacteria</taxon>
        <taxon>Bacillati</taxon>
        <taxon>Bacillota</taxon>
        <taxon>Bacilli</taxon>
        <taxon>Lactobacillales</taxon>
        <taxon>Aerococcaceae</taxon>
        <taxon>Fundicoccus</taxon>
    </lineage>
</organism>
<dbReference type="CDD" id="cd14748">
    <property type="entry name" value="PBP2_UgpB"/>
    <property type="match status" value="1"/>
</dbReference>
<comment type="caution">
    <text evidence="6">The sequence shown here is derived from an EMBL/GenBank/DDBJ whole genome shotgun (WGS) entry which is preliminary data.</text>
</comment>
<protein>
    <submittedName>
        <fullName evidence="6">Extracellular solute-binding protein</fullName>
    </submittedName>
</protein>
<comment type="similarity">
    <text evidence="2">Belongs to the bacterial solute-binding protein 1 family.</text>
</comment>
<dbReference type="Proteomes" id="UP000430975">
    <property type="component" value="Unassembled WGS sequence"/>
</dbReference>
<feature type="signal peptide" evidence="5">
    <location>
        <begin position="1"/>
        <end position="21"/>
    </location>
</feature>
<proteinExistence type="inferred from homology"/>
<evidence type="ECO:0000313" key="6">
    <source>
        <dbReference type="EMBL" id="MRI85729.1"/>
    </source>
</evidence>
<sequence length="424" mass="45202">MKKIKVLVAALVAFSVSSVFAPLASAQEKVQVTFWHAMNGPHQEMVTSLVEEFNASQDTVEVVEQNQGDYSTLQQSIMASAASGNLPTMTQLTSSNTPDFKDQGLLIALDDLMTDDNGWTTDLVDGIYPGFIDGVTYDGSIYAIPFSKSVRIMYVNEDMLAEVGAEIPTTWQEVLDLGVALDEAGIDKPAMGLENSISMELETMARQNGAAWVSPDLTEVEIASETATEPAQFIYDLIAAGHARTAGEDGFMSGPFSSGESALYIGSSAGLSYVLPGIEESGITLATAELPVFGEGEPLTLFAGNDLGVFSSATEEEQAGAAQFMAFLLEAENTARWASETGYLPITVQGTESETWTAFLAGNPLVEAATAELPYGMSQPGYVGASEVFNEIEMAIERILLSDADITVEFQAIEDLVKGHLGLE</sequence>
<dbReference type="SUPFAM" id="SSF53850">
    <property type="entry name" value="Periplasmic binding protein-like II"/>
    <property type="match status" value="1"/>
</dbReference>
<dbReference type="GO" id="GO:0030313">
    <property type="term" value="C:cell envelope"/>
    <property type="evidence" value="ECO:0007669"/>
    <property type="project" value="UniProtKB-SubCell"/>
</dbReference>
<dbReference type="Gene3D" id="3.40.190.10">
    <property type="entry name" value="Periplasmic binding protein-like II"/>
    <property type="match status" value="2"/>
</dbReference>
<dbReference type="AlphaFoldDB" id="A0A6I2GKF5"/>
<keyword evidence="7" id="KW-1185">Reference proteome</keyword>
<name>A0A6I2GKF5_9LACT</name>
<reference evidence="6 7" key="1">
    <citation type="submission" date="2019-11" db="EMBL/GenBank/DDBJ databases">
        <title>Characterisation of Fundicoccus ignavus gen. nov. sp. nov., a novel genus of the family Aerococcaceae isolated from bulk tank milk.</title>
        <authorList>
            <person name="Siebert A."/>
            <person name="Huptas C."/>
            <person name="Wenning M."/>
            <person name="Scherer S."/>
            <person name="Doll E.V."/>
        </authorList>
    </citation>
    <scope>NUCLEOTIDE SEQUENCE [LARGE SCALE GENOMIC DNA]</scope>
    <source>
        <strain evidence="6 7">WS4759</strain>
    </source>
</reference>
<keyword evidence="4 5" id="KW-0732">Signal</keyword>
<dbReference type="InterPro" id="IPR050490">
    <property type="entry name" value="Bact_solute-bd_prot1"/>
</dbReference>
<evidence type="ECO:0000256" key="4">
    <source>
        <dbReference type="ARBA" id="ARBA00022729"/>
    </source>
</evidence>
<dbReference type="RefSeq" id="WP_153863624.1">
    <property type="nucleotide sequence ID" value="NZ_WJQS01000006.1"/>
</dbReference>
<dbReference type="PANTHER" id="PTHR43649">
    <property type="entry name" value="ARABINOSE-BINDING PROTEIN-RELATED"/>
    <property type="match status" value="1"/>
</dbReference>
<evidence type="ECO:0000313" key="7">
    <source>
        <dbReference type="Proteomes" id="UP000430975"/>
    </source>
</evidence>
<evidence type="ECO:0000256" key="5">
    <source>
        <dbReference type="SAM" id="SignalP"/>
    </source>
</evidence>
<feature type="chain" id="PRO_5038668818" evidence="5">
    <location>
        <begin position="22"/>
        <end position="424"/>
    </location>
</feature>
<gene>
    <name evidence="6" type="ORF">GIY09_07600</name>
</gene>
<keyword evidence="3" id="KW-0813">Transport</keyword>
<dbReference type="Pfam" id="PF13416">
    <property type="entry name" value="SBP_bac_8"/>
    <property type="match status" value="1"/>
</dbReference>
<evidence type="ECO:0000256" key="3">
    <source>
        <dbReference type="ARBA" id="ARBA00022448"/>
    </source>
</evidence>
<dbReference type="EMBL" id="WJQS01000006">
    <property type="protein sequence ID" value="MRI85729.1"/>
    <property type="molecule type" value="Genomic_DNA"/>
</dbReference>
<dbReference type="InterPro" id="IPR006059">
    <property type="entry name" value="SBP"/>
</dbReference>